<organism evidence="2 3">
    <name type="scientific">Streptomyces carminius</name>
    <dbReference type="NCBI Taxonomy" id="2665496"/>
    <lineage>
        <taxon>Bacteria</taxon>
        <taxon>Bacillati</taxon>
        <taxon>Actinomycetota</taxon>
        <taxon>Actinomycetes</taxon>
        <taxon>Kitasatosporales</taxon>
        <taxon>Streptomycetaceae</taxon>
        <taxon>Streptomyces</taxon>
    </lineage>
</organism>
<feature type="transmembrane region" description="Helical" evidence="1">
    <location>
        <begin position="85"/>
        <end position="108"/>
    </location>
</feature>
<evidence type="ECO:0000256" key="1">
    <source>
        <dbReference type="SAM" id="Phobius"/>
    </source>
</evidence>
<keyword evidence="3" id="KW-1185">Reference proteome</keyword>
<dbReference type="RefSeq" id="WP_100201901.1">
    <property type="nucleotide sequence ID" value="NZ_PGGW01000039.1"/>
</dbReference>
<evidence type="ECO:0000313" key="2">
    <source>
        <dbReference type="EMBL" id="PJE97812.1"/>
    </source>
</evidence>
<sequence>MGRRTVPAEAGYLAGLGAGTGLVAWTIGAERHLMGGFEGEGRDPSVLYVELPLLVLGVPAAAVAVLLLTHRVLDGRVERAGVRSALSAGAALAVAAALVWGGLAWLAATEPPVYRE</sequence>
<protein>
    <submittedName>
        <fullName evidence="2">Uncharacterized protein</fullName>
    </submittedName>
</protein>
<dbReference type="AlphaFoldDB" id="A0A2M8M0S7"/>
<dbReference type="EMBL" id="PGGW01000039">
    <property type="protein sequence ID" value="PJE97812.1"/>
    <property type="molecule type" value="Genomic_DNA"/>
</dbReference>
<reference evidence="2 3" key="1">
    <citation type="submission" date="2017-11" db="EMBL/GenBank/DDBJ databases">
        <title>Streptomyces carmine sp. nov., a novel actinomycete isolated from Sophora alopecuroides in Xinjiang, China.</title>
        <authorList>
            <person name="Wang Y."/>
            <person name="Luo X."/>
            <person name="Wan C."/>
            <person name="Zhang L."/>
        </authorList>
    </citation>
    <scope>NUCLEOTIDE SEQUENCE [LARGE SCALE GENOMIC DNA]</scope>
    <source>
        <strain evidence="2 3">TRM SA0054</strain>
    </source>
</reference>
<feature type="transmembrane region" description="Helical" evidence="1">
    <location>
        <begin position="53"/>
        <end position="73"/>
    </location>
</feature>
<name>A0A2M8M0S7_9ACTN</name>
<dbReference type="Proteomes" id="UP000230407">
    <property type="component" value="Unassembled WGS sequence"/>
</dbReference>
<feature type="transmembrane region" description="Helical" evidence="1">
    <location>
        <begin position="12"/>
        <end position="33"/>
    </location>
</feature>
<keyword evidence="1" id="KW-1133">Transmembrane helix</keyword>
<keyword evidence="1" id="KW-0812">Transmembrane</keyword>
<proteinExistence type="predicted"/>
<comment type="caution">
    <text evidence="2">The sequence shown here is derived from an EMBL/GenBank/DDBJ whole genome shotgun (WGS) entry which is preliminary data.</text>
</comment>
<gene>
    <name evidence="2" type="ORF">CUT44_11105</name>
</gene>
<evidence type="ECO:0000313" key="3">
    <source>
        <dbReference type="Proteomes" id="UP000230407"/>
    </source>
</evidence>
<accession>A0A2M8M0S7</accession>
<keyword evidence="1" id="KW-0472">Membrane</keyword>